<comment type="caution">
    <text evidence="1">The sequence shown here is derived from an EMBL/GenBank/DDBJ whole genome shotgun (WGS) entry which is preliminary data.</text>
</comment>
<gene>
    <name evidence="1" type="ORF">SDC9_121395</name>
</gene>
<dbReference type="AlphaFoldDB" id="A0A645CBT5"/>
<sequence length="212" mass="24318">MVVRALIAHNADGAKRREDRKILPDIALQAGVFDFLTQYGVAAADDFEFFLGHFAEYTYGKPEAREWLALHKLFLYVERPTQRAHFIFKEHAQRLKKALERHRIRQPADIVMALDHGRVAGATFDHVRVNCALDEIFNISKLFSFFFKYTYEFGADDFALALGVGHATELFKETLARVDMYDIKPELAVRFKHLLGLILPQQAVVNKHTGEP</sequence>
<protein>
    <submittedName>
        <fullName evidence="1">Uncharacterized protein</fullName>
    </submittedName>
</protein>
<accession>A0A645CBT5</accession>
<proteinExistence type="predicted"/>
<name>A0A645CBT5_9ZZZZ</name>
<reference evidence="1" key="1">
    <citation type="submission" date="2019-08" db="EMBL/GenBank/DDBJ databases">
        <authorList>
            <person name="Kucharzyk K."/>
            <person name="Murdoch R.W."/>
            <person name="Higgins S."/>
            <person name="Loffler F."/>
        </authorList>
    </citation>
    <scope>NUCLEOTIDE SEQUENCE</scope>
</reference>
<evidence type="ECO:0000313" key="1">
    <source>
        <dbReference type="EMBL" id="MPM74407.1"/>
    </source>
</evidence>
<organism evidence="1">
    <name type="scientific">bioreactor metagenome</name>
    <dbReference type="NCBI Taxonomy" id="1076179"/>
    <lineage>
        <taxon>unclassified sequences</taxon>
        <taxon>metagenomes</taxon>
        <taxon>ecological metagenomes</taxon>
    </lineage>
</organism>
<dbReference type="EMBL" id="VSSQ01025944">
    <property type="protein sequence ID" value="MPM74407.1"/>
    <property type="molecule type" value="Genomic_DNA"/>
</dbReference>